<reference evidence="1" key="2">
    <citation type="submission" date="2020-07" db="EMBL/GenBank/DDBJ databases">
        <authorList>
            <person name="Vera ALvarez R."/>
            <person name="Arias-Moreno D.M."/>
            <person name="Jimenez-Jacinto V."/>
            <person name="Jimenez-Bremont J.F."/>
            <person name="Swaminathan K."/>
            <person name="Moose S.P."/>
            <person name="Guerrero-Gonzalez M.L."/>
            <person name="Marino-Ramirez L."/>
            <person name="Landsman D."/>
            <person name="Rodriguez-Kessler M."/>
            <person name="Delgado-Sanchez P."/>
        </authorList>
    </citation>
    <scope>NUCLEOTIDE SEQUENCE</scope>
    <source>
        <tissue evidence="1">Cladode</tissue>
    </source>
</reference>
<sequence length="132" mass="15085">MYLVAYLNGATTGFLLYSGLLHHGPHFAHPVPVAYCSIYVGKKNKCPIACKISANKKLYDLFAERNIAMKLASTKQCSPKDRVRINFHIPDKLISLLQMACTSKEVYHTPIMLNFRLKIVSLFHQREKFLPF</sequence>
<evidence type="ECO:0000313" key="1">
    <source>
        <dbReference type="EMBL" id="MBA4677457.1"/>
    </source>
</evidence>
<organism evidence="1">
    <name type="scientific">Opuntia streptacantha</name>
    <name type="common">Prickly pear cactus</name>
    <name type="synonym">Opuntia cardona</name>
    <dbReference type="NCBI Taxonomy" id="393608"/>
    <lineage>
        <taxon>Eukaryota</taxon>
        <taxon>Viridiplantae</taxon>
        <taxon>Streptophyta</taxon>
        <taxon>Embryophyta</taxon>
        <taxon>Tracheophyta</taxon>
        <taxon>Spermatophyta</taxon>
        <taxon>Magnoliopsida</taxon>
        <taxon>eudicotyledons</taxon>
        <taxon>Gunneridae</taxon>
        <taxon>Pentapetalae</taxon>
        <taxon>Caryophyllales</taxon>
        <taxon>Cactineae</taxon>
        <taxon>Cactaceae</taxon>
        <taxon>Opuntioideae</taxon>
        <taxon>Opuntia</taxon>
    </lineage>
</organism>
<dbReference type="AlphaFoldDB" id="A0A7C9AXB7"/>
<reference evidence="1" key="1">
    <citation type="journal article" date="2013" name="J. Plant Res.">
        <title>Effect of fungi and light on seed germination of three Opuntia species from semiarid lands of central Mexico.</title>
        <authorList>
            <person name="Delgado-Sanchez P."/>
            <person name="Jimenez-Bremont J.F."/>
            <person name="Guerrero-Gonzalez Mde L."/>
            <person name="Flores J."/>
        </authorList>
    </citation>
    <scope>NUCLEOTIDE SEQUENCE</scope>
    <source>
        <tissue evidence="1">Cladode</tissue>
    </source>
</reference>
<accession>A0A7C9AXB7</accession>
<proteinExistence type="predicted"/>
<dbReference type="EMBL" id="GISG01275272">
    <property type="protein sequence ID" value="MBA4677457.1"/>
    <property type="molecule type" value="Transcribed_RNA"/>
</dbReference>
<name>A0A7C9AXB7_OPUST</name>
<protein>
    <submittedName>
        <fullName evidence="1">Uncharacterized protein</fullName>
    </submittedName>
</protein>